<dbReference type="GO" id="GO:0008236">
    <property type="term" value="F:serine-type peptidase activity"/>
    <property type="evidence" value="ECO:0007669"/>
    <property type="project" value="UniProtKB-KW"/>
</dbReference>
<dbReference type="EMBL" id="DRUZ01000111">
    <property type="protein sequence ID" value="HHS02743.1"/>
    <property type="molecule type" value="Genomic_DNA"/>
</dbReference>
<dbReference type="Gene3D" id="2.30.42.10">
    <property type="match status" value="1"/>
</dbReference>
<dbReference type="CDD" id="cd07560">
    <property type="entry name" value="Peptidase_S41_CPP"/>
    <property type="match status" value="1"/>
</dbReference>
<keyword evidence="6" id="KW-0472">Membrane</keyword>
<dbReference type="InterPro" id="IPR004447">
    <property type="entry name" value="Peptidase_S41A"/>
</dbReference>
<dbReference type="GO" id="GO:0004175">
    <property type="term" value="F:endopeptidase activity"/>
    <property type="evidence" value="ECO:0007669"/>
    <property type="project" value="TreeGrafter"/>
</dbReference>
<feature type="domain" description="PDZ" evidence="7">
    <location>
        <begin position="96"/>
        <end position="157"/>
    </location>
</feature>
<dbReference type="PANTHER" id="PTHR32060:SF30">
    <property type="entry name" value="CARBOXY-TERMINAL PROCESSING PROTEASE CTPA"/>
    <property type="match status" value="1"/>
</dbReference>
<feature type="transmembrane region" description="Helical" evidence="6">
    <location>
        <begin position="7"/>
        <end position="27"/>
    </location>
</feature>
<evidence type="ECO:0000256" key="2">
    <source>
        <dbReference type="ARBA" id="ARBA00022670"/>
    </source>
</evidence>
<dbReference type="CDD" id="cd06782">
    <property type="entry name" value="cpPDZ_CPP-like"/>
    <property type="match status" value="1"/>
</dbReference>
<dbReference type="AlphaFoldDB" id="A0A7C5V5A6"/>
<dbReference type="InterPro" id="IPR041489">
    <property type="entry name" value="PDZ_6"/>
</dbReference>
<dbReference type="PANTHER" id="PTHR32060">
    <property type="entry name" value="TAIL-SPECIFIC PROTEASE"/>
    <property type="match status" value="1"/>
</dbReference>
<reference evidence="8" key="1">
    <citation type="journal article" date="2020" name="mSystems">
        <title>Genome- and Community-Level Interaction Insights into Carbon Utilization and Element Cycling Functions of Hydrothermarchaeota in Hydrothermal Sediment.</title>
        <authorList>
            <person name="Zhou Z."/>
            <person name="Liu Y."/>
            <person name="Xu W."/>
            <person name="Pan J."/>
            <person name="Luo Z.H."/>
            <person name="Li M."/>
        </authorList>
    </citation>
    <scope>NUCLEOTIDE SEQUENCE [LARGE SCALE GENOMIC DNA]</scope>
    <source>
        <strain evidence="8">SpSt-102</strain>
    </source>
</reference>
<protein>
    <submittedName>
        <fullName evidence="8">S41 family peptidase</fullName>
    </submittedName>
</protein>
<comment type="similarity">
    <text evidence="1 5">Belongs to the peptidase S41A family.</text>
</comment>
<dbReference type="Gene3D" id="3.30.750.44">
    <property type="match status" value="1"/>
</dbReference>
<keyword evidence="6" id="KW-0812">Transmembrane</keyword>
<keyword evidence="4 5" id="KW-0720">Serine protease</keyword>
<gene>
    <name evidence="8" type="ORF">ENL71_09790</name>
</gene>
<name>A0A7C5V5A6_9FIRM</name>
<dbReference type="InterPro" id="IPR001478">
    <property type="entry name" value="PDZ"/>
</dbReference>
<dbReference type="SUPFAM" id="SSF50156">
    <property type="entry name" value="PDZ domain-like"/>
    <property type="match status" value="1"/>
</dbReference>
<dbReference type="InterPro" id="IPR029045">
    <property type="entry name" value="ClpP/crotonase-like_dom_sf"/>
</dbReference>
<dbReference type="SMART" id="SM00245">
    <property type="entry name" value="TSPc"/>
    <property type="match status" value="1"/>
</dbReference>
<dbReference type="FunFam" id="2.30.42.10:FF:000063">
    <property type="entry name" value="Peptidase, S41 family"/>
    <property type="match status" value="1"/>
</dbReference>
<dbReference type="GO" id="GO:0006508">
    <property type="term" value="P:proteolysis"/>
    <property type="evidence" value="ECO:0007669"/>
    <property type="project" value="UniProtKB-KW"/>
</dbReference>
<proteinExistence type="inferred from homology"/>
<keyword evidence="6" id="KW-1133">Transmembrane helix</keyword>
<evidence type="ECO:0000256" key="5">
    <source>
        <dbReference type="RuleBase" id="RU004404"/>
    </source>
</evidence>
<evidence type="ECO:0000256" key="1">
    <source>
        <dbReference type="ARBA" id="ARBA00009179"/>
    </source>
</evidence>
<keyword evidence="2 5" id="KW-0645">Protease</keyword>
<comment type="caution">
    <text evidence="8">The sequence shown here is derived from an EMBL/GenBank/DDBJ whole genome shotgun (WGS) entry which is preliminary data.</text>
</comment>
<dbReference type="SMART" id="SM00228">
    <property type="entry name" value="PDZ"/>
    <property type="match status" value="1"/>
</dbReference>
<dbReference type="GO" id="GO:0030288">
    <property type="term" value="C:outer membrane-bounded periplasmic space"/>
    <property type="evidence" value="ECO:0007669"/>
    <property type="project" value="TreeGrafter"/>
</dbReference>
<dbReference type="NCBIfam" id="TIGR00225">
    <property type="entry name" value="prc"/>
    <property type="match status" value="1"/>
</dbReference>
<dbReference type="Pfam" id="PF17820">
    <property type="entry name" value="PDZ_6"/>
    <property type="match status" value="1"/>
</dbReference>
<evidence type="ECO:0000256" key="3">
    <source>
        <dbReference type="ARBA" id="ARBA00022801"/>
    </source>
</evidence>
<dbReference type="Pfam" id="PF22694">
    <property type="entry name" value="CtpB_N-like"/>
    <property type="match status" value="1"/>
</dbReference>
<evidence type="ECO:0000256" key="6">
    <source>
        <dbReference type="SAM" id="Phobius"/>
    </source>
</evidence>
<dbReference type="GO" id="GO:0007165">
    <property type="term" value="P:signal transduction"/>
    <property type="evidence" value="ECO:0007669"/>
    <property type="project" value="TreeGrafter"/>
</dbReference>
<dbReference type="Gene3D" id="3.90.226.10">
    <property type="entry name" value="2-enoyl-CoA Hydratase, Chain A, domain 1"/>
    <property type="match status" value="1"/>
</dbReference>
<dbReference type="InterPro" id="IPR005151">
    <property type="entry name" value="Tail-specific_protease"/>
</dbReference>
<dbReference type="Pfam" id="PF03572">
    <property type="entry name" value="Peptidase_S41"/>
    <property type="match status" value="1"/>
</dbReference>
<organism evidence="8">
    <name type="scientific">Caldicellulosiruptor owensensis</name>
    <dbReference type="NCBI Taxonomy" id="55205"/>
    <lineage>
        <taxon>Bacteria</taxon>
        <taxon>Bacillati</taxon>
        <taxon>Bacillota</taxon>
        <taxon>Bacillota incertae sedis</taxon>
        <taxon>Caldicellulosiruptorales</taxon>
        <taxon>Caldicellulosiruptoraceae</taxon>
        <taxon>Caldicellulosiruptor</taxon>
    </lineage>
</organism>
<dbReference type="SUPFAM" id="SSF52096">
    <property type="entry name" value="ClpP/crotonase"/>
    <property type="match status" value="1"/>
</dbReference>
<dbReference type="PROSITE" id="PS50106">
    <property type="entry name" value="PDZ"/>
    <property type="match status" value="1"/>
</dbReference>
<accession>A0A7C5V5A6</accession>
<dbReference type="InterPro" id="IPR055210">
    <property type="entry name" value="CtpA/B_N"/>
</dbReference>
<evidence type="ECO:0000256" key="4">
    <source>
        <dbReference type="ARBA" id="ARBA00022825"/>
    </source>
</evidence>
<evidence type="ECO:0000313" key="8">
    <source>
        <dbReference type="EMBL" id="HHS02743.1"/>
    </source>
</evidence>
<sequence>MRKRFQTFAIILITAIVTYIVTTYIYFGSPVYTTKLFTNPKISKVIWLLKKYYYEPKDINDQKIIDGAIDGIAASVNDPYTEYFTKKEFEEFVIQSKGTYFGIGVIIEPGENYIEVVTSFEGSPAYKAGIKPGDKIIRVNGINLTSKDIDKAVSLMRGPKGTSVTVTILRNGSSKPIDLKVVRDEIKIKTVSSSILENDIGYIKITNFDENTPQDFYNSYDKLKSSGCRGLIIDLRFNPGGLLESVVDVASNFLKKGQLIVYLKDRYNKKEYFKSYKNGDTVTPLVVLTNKYSASASEILAGCLKDQKRAKIVGEKTFGKGVVQQVIGLGDGSAIKITVSQYLLPSGAYIHKKGIEPDIKIVQPEEYQTKMNVPMDKDLQLRKAIEIIKDEISKSKF</sequence>
<evidence type="ECO:0000259" key="7">
    <source>
        <dbReference type="PROSITE" id="PS50106"/>
    </source>
</evidence>
<dbReference type="InterPro" id="IPR036034">
    <property type="entry name" value="PDZ_sf"/>
</dbReference>
<keyword evidence="3 5" id="KW-0378">Hydrolase</keyword>